<dbReference type="EMBL" id="JABTTQ020000001">
    <property type="protein sequence ID" value="KAK6164529.1"/>
    <property type="molecule type" value="Genomic_DNA"/>
</dbReference>
<dbReference type="Proteomes" id="UP001318860">
    <property type="component" value="Unassembled WGS sequence"/>
</dbReference>
<evidence type="ECO:0000256" key="3">
    <source>
        <dbReference type="ARBA" id="ARBA00022900"/>
    </source>
</evidence>
<keyword evidence="2" id="KW-0646">Protease inhibitor</keyword>
<keyword evidence="3" id="KW-0722">Serine protease inhibitor</keyword>
<proteinExistence type="inferred from homology"/>
<dbReference type="Gene3D" id="3.30.10.10">
    <property type="entry name" value="Trypsin Inhibitor V, subunit A"/>
    <property type="match status" value="1"/>
</dbReference>
<protein>
    <submittedName>
        <fullName evidence="4">Uncharacterized protein</fullName>
    </submittedName>
</protein>
<reference evidence="4 5" key="1">
    <citation type="journal article" date="2021" name="Comput. Struct. Biotechnol. J.">
        <title>De novo genome assembly of the potent medicinal plant Rehmannia glutinosa using nanopore technology.</title>
        <authorList>
            <person name="Ma L."/>
            <person name="Dong C."/>
            <person name="Song C."/>
            <person name="Wang X."/>
            <person name="Zheng X."/>
            <person name="Niu Y."/>
            <person name="Chen S."/>
            <person name="Feng W."/>
        </authorList>
    </citation>
    <scope>NUCLEOTIDE SEQUENCE [LARGE SCALE GENOMIC DNA]</scope>
    <source>
        <strain evidence="4">DH-2019</strain>
    </source>
</reference>
<dbReference type="Pfam" id="PF00280">
    <property type="entry name" value="potato_inhibit"/>
    <property type="match status" value="1"/>
</dbReference>
<sequence length="78" mass="8641">MADCPGKNHLSSLIWKYSWPELVGRNGEEAAAVIENENQNVNAIVLKDGTPVTADFRCDRVRVWVNDYGVVIRAPTIG</sequence>
<evidence type="ECO:0000256" key="1">
    <source>
        <dbReference type="ARBA" id="ARBA00008210"/>
    </source>
</evidence>
<gene>
    <name evidence="4" type="ORF">DH2020_001393</name>
</gene>
<evidence type="ECO:0000256" key="2">
    <source>
        <dbReference type="ARBA" id="ARBA00022690"/>
    </source>
</evidence>
<dbReference type="PANTHER" id="PTHR33091">
    <property type="entry name" value="PROTEIN, PUTATIVE, EXPRESSED-RELATED"/>
    <property type="match status" value="1"/>
</dbReference>
<accession>A0ABR0XZI2</accession>
<dbReference type="InterPro" id="IPR036354">
    <property type="entry name" value="Prot_inh_pot1_sf"/>
</dbReference>
<dbReference type="PRINTS" id="PR00292">
    <property type="entry name" value="POTATOINHBTR"/>
</dbReference>
<dbReference type="PANTHER" id="PTHR33091:SF83">
    <property type="entry name" value="SERINE PROTEASE INHIBITOR, POTATO INHIBITOR I-TYPE FAMILY PROTEIN-RELATED"/>
    <property type="match status" value="1"/>
</dbReference>
<comment type="similarity">
    <text evidence="1">Belongs to the protease inhibitor I13 (potato type I serine protease inhibitor) family.</text>
</comment>
<name>A0ABR0XZI2_REHGL</name>
<evidence type="ECO:0000313" key="4">
    <source>
        <dbReference type="EMBL" id="KAK6164529.1"/>
    </source>
</evidence>
<dbReference type="SUPFAM" id="SSF54654">
    <property type="entry name" value="CI-2 family of serine protease inhibitors"/>
    <property type="match status" value="1"/>
</dbReference>
<dbReference type="PROSITE" id="PS00285">
    <property type="entry name" value="POTATO_INHIBITOR"/>
    <property type="match status" value="1"/>
</dbReference>
<dbReference type="InterPro" id="IPR000864">
    <property type="entry name" value="Prot_inh_pot1"/>
</dbReference>
<comment type="caution">
    <text evidence="4">The sequence shown here is derived from an EMBL/GenBank/DDBJ whole genome shotgun (WGS) entry which is preliminary data.</text>
</comment>
<keyword evidence="5" id="KW-1185">Reference proteome</keyword>
<evidence type="ECO:0000313" key="5">
    <source>
        <dbReference type="Proteomes" id="UP001318860"/>
    </source>
</evidence>
<organism evidence="4 5">
    <name type="scientific">Rehmannia glutinosa</name>
    <name type="common">Chinese foxglove</name>
    <dbReference type="NCBI Taxonomy" id="99300"/>
    <lineage>
        <taxon>Eukaryota</taxon>
        <taxon>Viridiplantae</taxon>
        <taxon>Streptophyta</taxon>
        <taxon>Embryophyta</taxon>
        <taxon>Tracheophyta</taxon>
        <taxon>Spermatophyta</taxon>
        <taxon>Magnoliopsida</taxon>
        <taxon>eudicotyledons</taxon>
        <taxon>Gunneridae</taxon>
        <taxon>Pentapetalae</taxon>
        <taxon>asterids</taxon>
        <taxon>lamiids</taxon>
        <taxon>Lamiales</taxon>
        <taxon>Orobanchaceae</taxon>
        <taxon>Rehmannieae</taxon>
        <taxon>Rehmannia</taxon>
    </lineage>
</organism>